<dbReference type="Proteomes" id="UP001485301">
    <property type="component" value="Chromosome"/>
</dbReference>
<evidence type="ECO:0000313" key="1">
    <source>
        <dbReference type="EMBL" id="WZN55932.1"/>
    </source>
</evidence>
<protein>
    <submittedName>
        <fullName evidence="1">Uncharacterized protein</fullName>
    </submittedName>
</protein>
<accession>A0ACD5C2L8</accession>
<evidence type="ECO:0000313" key="2">
    <source>
        <dbReference type="Proteomes" id="UP001485301"/>
    </source>
</evidence>
<name>A0ACD5C2L8_9SPHI</name>
<reference evidence="1" key="1">
    <citation type="submission" date="2024-04" db="EMBL/GenBank/DDBJ databases">
        <title>Complete genome sequence of Sphingobacterium thalpophiium BAA-1094.</title>
        <authorList>
            <person name="Adaikpoh B.I."/>
        </authorList>
    </citation>
    <scope>NUCLEOTIDE SEQUENCE</scope>
    <source>
        <strain evidence="1">BAA-1094</strain>
    </source>
</reference>
<dbReference type="EMBL" id="CP151087">
    <property type="protein sequence ID" value="WZN55932.1"/>
    <property type="molecule type" value="Genomic_DNA"/>
</dbReference>
<proteinExistence type="predicted"/>
<gene>
    <name evidence="1" type="ORF">AACH28_25420</name>
</gene>
<sequence>MMLKLTISVIAVALAASSCSTTLNTKKMNTDTTGLSVKIQSTNAIAVKNPTGKIRLYAVSAQIADVPATMILEKSFTANQIPFDLKLDLPKNHLKLIQPKVSDAEPIKYYVTLDWDSNGDGEKGKGDIAIDFNKKFPTVVIGQENEIFVAESK</sequence>
<organism evidence="1 2">
    <name type="scientific">Sphingobacterium thalpophilum</name>
    <dbReference type="NCBI Taxonomy" id="259"/>
    <lineage>
        <taxon>Bacteria</taxon>
        <taxon>Pseudomonadati</taxon>
        <taxon>Bacteroidota</taxon>
        <taxon>Sphingobacteriia</taxon>
        <taxon>Sphingobacteriales</taxon>
        <taxon>Sphingobacteriaceae</taxon>
        <taxon>Sphingobacterium</taxon>
    </lineage>
</organism>
<keyword evidence="2" id="KW-1185">Reference proteome</keyword>